<dbReference type="SUPFAM" id="SSF56112">
    <property type="entry name" value="Protein kinase-like (PK-like)"/>
    <property type="match status" value="1"/>
</dbReference>
<name>A0A3B6NIY8_WHEAT</name>
<dbReference type="PANTHER" id="PTHR48008">
    <property type="entry name" value="LEUCINE-RICH REPEAT RECEPTOR-LIKE PROTEIN KINASE IMK3-RELATED"/>
    <property type="match status" value="1"/>
</dbReference>
<organism evidence="5">
    <name type="scientific">Triticum aestivum</name>
    <name type="common">Wheat</name>
    <dbReference type="NCBI Taxonomy" id="4565"/>
    <lineage>
        <taxon>Eukaryota</taxon>
        <taxon>Viridiplantae</taxon>
        <taxon>Streptophyta</taxon>
        <taxon>Embryophyta</taxon>
        <taxon>Tracheophyta</taxon>
        <taxon>Spermatophyta</taxon>
        <taxon>Magnoliopsida</taxon>
        <taxon>Liliopsida</taxon>
        <taxon>Poales</taxon>
        <taxon>Poaceae</taxon>
        <taxon>BOP clade</taxon>
        <taxon>Pooideae</taxon>
        <taxon>Triticodae</taxon>
        <taxon>Triticeae</taxon>
        <taxon>Triticinae</taxon>
        <taxon>Triticum</taxon>
    </lineage>
</organism>
<dbReference type="Gramene" id="TraesNOR6A03G03271410.1">
    <property type="protein sequence ID" value="TraesNOR6A03G03271410.1"/>
    <property type="gene ID" value="TraesNOR6A03G03271410"/>
</dbReference>
<keyword evidence="6" id="KW-1185">Reference proteome</keyword>
<feature type="domain" description="Leucine-rich repeat-containing N-terminal plant-type" evidence="4">
    <location>
        <begin position="39"/>
        <end position="77"/>
    </location>
</feature>
<sequence length="227" mass="24800">MAALPWFIRTPFFILVLLLLSTVSSSSSSLTPANSNGGDTDLAALLAFKAQLSDPLRVLALNWTTGTSFCRWAGVSCGRRRQRVTALWLPNTPLNGSVSPHIEYGSLGKASRKSDVFSYGIMLLEMFTGRRPTDAMFGAQLTLRQWVHHAFPSELIQAVDGQLLHGSSISSSSLDDGFLVPVFELGLHCSSDLPDQRMAMRDVVVTLKKIKAEYIKLTATMPHCGTQ</sequence>
<dbReference type="PaxDb" id="4565-Traes_6AS_245C65760.1"/>
<dbReference type="Gramene" id="TraesCS6A02G022400.2">
    <property type="protein sequence ID" value="TraesCS6A02G022400.2"/>
    <property type="gene ID" value="TraesCS6A02G022400"/>
</dbReference>
<dbReference type="SMR" id="A0A3B6NIY8"/>
<dbReference type="Proteomes" id="UP000019116">
    <property type="component" value="Chromosome 6A"/>
</dbReference>
<dbReference type="Gramene" id="TraesJAG6A03G03237800.1">
    <property type="protein sequence ID" value="TraesJAG6A03G03237800.1"/>
    <property type="gene ID" value="TraesJAG6A03G03237800"/>
</dbReference>
<dbReference type="PANTHER" id="PTHR48008:SF14">
    <property type="entry name" value="PROTEIN KINASE DOMAIN-CONTAINING PROTEIN"/>
    <property type="match status" value="1"/>
</dbReference>
<dbReference type="Gramene" id="TraesCS6A03G0047400.1">
    <property type="protein sequence ID" value="TraesCS6A03G0047400.1.CDS"/>
    <property type="gene ID" value="TraesCS6A03G0047400"/>
</dbReference>
<feature type="signal peptide" evidence="3">
    <location>
        <begin position="1"/>
        <end position="26"/>
    </location>
</feature>
<dbReference type="Gramene" id="TraesSTA6A03G03231330.1">
    <property type="protein sequence ID" value="TraesSTA6A03G03231330.1"/>
    <property type="gene ID" value="TraesSTA6A03G03231330"/>
</dbReference>
<dbReference type="InterPro" id="IPR013210">
    <property type="entry name" value="LRR_N_plant-typ"/>
</dbReference>
<evidence type="ECO:0000313" key="6">
    <source>
        <dbReference type="Proteomes" id="UP000019116"/>
    </source>
</evidence>
<dbReference type="AlphaFoldDB" id="A0A3B6NIY8"/>
<reference evidence="5" key="2">
    <citation type="submission" date="2018-10" db="UniProtKB">
        <authorList>
            <consortium name="EnsemblPlants"/>
        </authorList>
    </citation>
    <scope>IDENTIFICATION</scope>
</reference>
<dbReference type="Gramene" id="TraesLDM6A03G03245070.1">
    <property type="protein sequence ID" value="TraesLDM6A03G03245070.1"/>
    <property type="gene ID" value="TraesLDM6A03G03245070"/>
</dbReference>
<dbReference type="InterPro" id="IPR011009">
    <property type="entry name" value="Kinase-like_dom_sf"/>
</dbReference>
<accession>A0A3B6NIY8</accession>
<dbReference type="Pfam" id="PF08263">
    <property type="entry name" value="LRRNT_2"/>
    <property type="match status" value="1"/>
</dbReference>
<protein>
    <recommendedName>
        <fullName evidence="4">Leucine-rich repeat-containing N-terminal plant-type domain-containing protein</fullName>
    </recommendedName>
</protein>
<keyword evidence="1" id="KW-0433">Leucine-rich repeat</keyword>
<dbReference type="Gramene" id="TraesJUL6A03G03270500.1">
    <property type="protein sequence ID" value="TraesJUL6A03G03270500.1"/>
    <property type="gene ID" value="TraesJUL6A03G03270500"/>
</dbReference>
<evidence type="ECO:0000256" key="1">
    <source>
        <dbReference type="ARBA" id="ARBA00022614"/>
    </source>
</evidence>
<dbReference type="InterPro" id="IPR052451">
    <property type="entry name" value="Ser/Thr_kinase-like"/>
</dbReference>
<evidence type="ECO:0000256" key="3">
    <source>
        <dbReference type="SAM" id="SignalP"/>
    </source>
</evidence>
<reference evidence="5" key="1">
    <citation type="submission" date="2018-08" db="EMBL/GenBank/DDBJ databases">
        <authorList>
            <person name="Rossello M."/>
        </authorList>
    </citation>
    <scope>NUCLEOTIDE SEQUENCE [LARGE SCALE GENOMIC DNA]</scope>
    <source>
        <strain evidence="5">cv. Chinese Spring</strain>
    </source>
</reference>
<feature type="chain" id="PRO_5043178208" description="Leucine-rich repeat-containing N-terminal plant-type domain-containing protein" evidence="3">
    <location>
        <begin position="27"/>
        <end position="227"/>
    </location>
</feature>
<evidence type="ECO:0000313" key="5">
    <source>
        <dbReference type="EnsemblPlants" id="TraesCS6A02G022400.2"/>
    </source>
</evidence>
<keyword evidence="2" id="KW-0677">Repeat</keyword>
<evidence type="ECO:0000259" key="4">
    <source>
        <dbReference type="Pfam" id="PF08263"/>
    </source>
</evidence>
<keyword evidence="3" id="KW-0732">Signal</keyword>
<proteinExistence type="predicted"/>
<dbReference type="Gene3D" id="1.10.510.10">
    <property type="entry name" value="Transferase(Phosphotransferase) domain 1"/>
    <property type="match status" value="1"/>
</dbReference>
<dbReference type="EnsemblPlants" id="TraesCS6A02G022400.2">
    <property type="protein sequence ID" value="TraesCS6A02G022400.2"/>
    <property type="gene ID" value="TraesCS6A02G022400"/>
</dbReference>
<evidence type="ECO:0000256" key="2">
    <source>
        <dbReference type="ARBA" id="ARBA00022737"/>
    </source>
</evidence>
<dbReference type="OrthoDB" id="597908at2759"/>
<dbReference type="STRING" id="4565.A0A3B6NIY8"/>